<proteinExistence type="predicted"/>
<feature type="domain" description="Urease accessory protein UreH-like transmembrane" evidence="3">
    <location>
        <begin position="175"/>
        <end position="254"/>
    </location>
</feature>
<dbReference type="PANTHER" id="PTHR42208:SF1">
    <property type="entry name" value="HEAVY METAL TRANSPORTER"/>
    <property type="match status" value="1"/>
</dbReference>
<dbReference type="RefSeq" id="WP_343973528.1">
    <property type="nucleotide sequence ID" value="NZ_BAAAGK010000107.1"/>
</dbReference>
<reference evidence="5" key="1">
    <citation type="journal article" date="2019" name="Int. J. Syst. Evol. Microbiol.">
        <title>The Global Catalogue of Microorganisms (GCM) 10K type strain sequencing project: providing services to taxonomists for standard genome sequencing and annotation.</title>
        <authorList>
            <consortium name="The Broad Institute Genomics Platform"/>
            <consortium name="The Broad Institute Genome Sequencing Center for Infectious Disease"/>
            <person name="Wu L."/>
            <person name="Ma J."/>
        </authorList>
    </citation>
    <scope>NUCLEOTIDE SEQUENCE [LARGE SCALE GENOMIC DNA]</scope>
    <source>
        <strain evidence="5">JCM 10083</strain>
    </source>
</reference>
<keyword evidence="2" id="KW-0472">Membrane</keyword>
<comment type="caution">
    <text evidence="4">The sequence shown here is derived from an EMBL/GenBank/DDBJ whole genome shotgun (WGS) entry which is preliminary data.</text>
</comment>
<feature type="transmembrane region" description="Helical" evidence="2">
    <location>
        <begin position="240"/>
        <end position="260"/>
    </location>
</feature>
<keyword evidence="2" id="KW-1133">Transmembrane helix</keyword>
<feature type="region of interest" description="Disordered" evidence="1">
    <location>
        <begin position="130"/>
        <end position="162"/>
    </location>
</feature>
<dbReference type="Gene3D" id="2.60.40.420">
    <property type="entry name" value="Cupredoxins - blue copper proteins"/>
    <property type="match status" value="1"/>
</dbReference>
<dbReference type="InterPro" id="IPR039447">
    <property type="entry name" value="UreH-like_TM_dom"/>
</dbReference>
<gene>
    <name evidence="4" type="ORF">ACFQVD_23350</name>
</gene>
<feature type="region of interest" description="Disordered" evidence="1">
    <location>
        <begin position="276"/>
        <end position="306"/>
    </location>
</feature>
<name>A0ABW2T5F5_9ACTN</name>
<feature type="transmembrane region" description="Helical" evidence="2">
    <location>
        <begin position="106"/>
        <end position="125"/>
    </location>
</feature>
<evidence type="ECO:0000313" key="5">
    <source>
        <dbReference type="Proteomes" id="UP001596514"/>
    </source>
</evidence>
<feature type="transmembrane region" description="Helical" evidence="2">
    <location>
        <begin position="207"/>
        <end position="228"/>
    </location>
</feature>
<evidence type="ECO:0000256" key="1">
    <source>
        <dbReference type="SAM" id="MobiDB-lite"/>
    </source>
</evidence>
<keyword evidence="2" id="KW-0812">Transmembrane</keyword>
<dbReference type="InterPro" id="IPR008972">
    <property type="entry name" value="Cupredoxin"/>
</dbReference>
<keyword evidence="5" id="KW-1185">Reference proteome</keyword>
<evidence type="ECO:0000259" key="3">
    <source>
        <dbReference type="Pfam" id="PF13386"/>
    </source>
</evidence>
<sequence>MLRGDLEWHRRRPLSAGAATLFAGGFAAGLVAGTTSCAAVQGGLLTGLSSGGRSACSGGRGGLAPGPSSPAAVALFLAGRAGSHLAAGTLLGLAGSAVQLGPQLRAALLVVAGIAVMIFGVRAFGRERDPGPGGHGCEQAPRSGEPDGGCGPDGADGATDGRVSWRGTFSRITAPRPRAVALGAATVLLPCGVTLSVEMVAVSSGSALGGAAVMAGFVAGTAPAFALLGLILRRAATTRLAALAGVVALAAGLWTVSSGLRLGGWLPGSGGPALAAGLPAPGTDGPAEAAGGRTGRTAADPAGAATSSGGVRRIEIWATRDGYRPGVVTARAGVPTELVFHLGGDPGCTRTLTIDGRDVALPATVRLGARDAGSLRYSCSMGMYVGFVNFV</sequence>
<feature type="transmembrane region" description="Helical" evidence="2">
    <location>
        <begin position="179"/>
        <end position="201"/>
    </location>
</feature>
<dbReference type="Pfam" id="PF13386">
    <property type="entry name" value="DsbD_2"/>
    <property type="match status" value="2"/>
</dbReference>
<protein>
    <submittedName>
        <fullName evidence="4">Sulfite exporter TauE/SafE family protein</fullName>
    </submittedName>
</protein>
<evidence type="ECO:0000313" key="4">
    <source>
        <dbReference type="EMBL" id="MFC7603046.1"/>
    </source>
</evidence>
<feature type="domain" description="Urease accessory protein UreH-like transmembrane" evidence="3">
    <location>
        <begin position="26"/>
        <end position="126"/>
    </location>
</feature>
<evidence type="ECO:0000256" key="2">
    <source>
        <dbReference type="SAM" id="Phobius"/>
    </source>
</evidence>
<accession>A0ABW2T5F5</accession>
<organism evidence="4 5">
    <name type="scientific">Streptosporangium amethystogenes subsp. fukuiense</name>
    <dbReference type="NCBI Taxonomy" id="698418"/>
    <lineage>
        <taxon>Bacteria</taxon>
        <taxon>Bacillati</taxon>
        <taxon>Actinomycetota</taxon>
        <taxon>Actinomycetes</taxon>
        <taxon>Streptosporangiales</taxon>
        <taxon>Streptosporangiaceae</taxon>
        <taxon>Streptosporangium</taxon>
    </lineage>
</organism>
<dbReference type="PANTHER" id="PTHR42208">
    <property type="entry name" value="HEAVY METAL TRANSPORTER-RELATED"/>
    <property type="match status" value="1"/>
</dbReference>
<dbReference type="EMBL" id="JBHTEE010000001">
    <property type="protein sequence ID" value="MFC7603046.1"/>
    <property type="molecule type" value="Genomic_DNA"/>
</dbReference>
<dbReference type="Proteomes" id="UP001596514">
    <property type="component" value="Unassembled WGS sequence"/>
</dbReference>